<proteinExistence type="predicted"/>
<evidence type="ECO:0000313" key="2">
    <source>
        <dbReference type="Proteomes" id="UP000012179"/>
    </source>
</evidence>
<accession>A0A1W6SMC4</accession>
<dbReference type="RefSeq" id="WP_004178141.1">
    <property type="nucleotide sequence ID" value="NZ_CP021106.3"/>
</dbReference>
<dbReference type="SMART" id="SM00671">
    <property type="entry name" value="SEL1"/>
    <property type="match status" value="4"/>
</dbReference>
<dbReference type="InterPro" id="IPR011990">
    <property type="entry name" value="TPR-like_helical_dom_sf"/>
</dbReference>
<dbReference type="eggNOG" id="COG0790">
    <property type="taxonomic scope" value="Bacteria"/>
</dbReference>
<dbReference type="EMBL" id="CP021106">
    <property type="protein sequence ID" value="ARO86954.1"/>
    <property type="molecule type" value="Genomic_DNA"/>
</dbReference>
<protein>
    <recommendedName>
        <fullName evidence="3">Sel1 repeat family protein</fullName>
    </recommendedName>
</protein>
<dbReference type="PANTHER" id="PTHR11102:SF160">
    <property type="entry name" value="ERAD-ASSOCIATED E3 UBIQUITIN-PROTEIN LIGASE COMPONENT HRD3"/>
    <property type="match status" value="1"/>
</dbReference>
<dbReference type="InterPro" id="IPR006597">
    <property type="entry name" value="Sel1-like"/>
</dbReference>
<keyword evidence="2" id="KW-1185">Reference proteome</keyword>
<dbReference type="KEGG" id="nlc:EBAPG3_003745"/>
<evidence type="ECO:0000313" key="1">
    <source>
        <dbReference type="EMBL" id="ARO86954.1"/>
    </source>
</evidence>
<dbReference type="InterPro" id="IPR050767">
    <property type="entry name" value="Sel1_AlgK"/>
</dbReference>
<dbReference type="Pfam" id="PF08238">
    <property type="entry name" value="Sel1"/>
    <property type="match status" value="4"/>
</dbReference>
<dbReference type="PANTHER" id="PTHR11102">
    <property type="entry name" value="SEL-1-LIKE PROTEIN"/>
    <property type="match status" value="1"/>
</dbReference>
<name>A0A1W6SMC4_9PROT</name>
<organism evidence="1 2">
    <name type="scientific">Nitrosospira lacus</name>
    <dbReference type="NCBI Taxonomy" id="1288494"/>
    <lineage>
        <taxon>Bacteria</taxon>
        <taxon>Pseudomonadati</taxon>
        <taxon>Pseudomonadota</taxon>
        <taxon>Betaproteobacteria</taxon>
        <taxon>Nitrosomonadales</taxon>
        <taxon>Nitrosomonadaceae</taxon>
        <taxon>Nitrosospira</taxon>
    </lineage>
</organism>
<dbReference type="Proteomes" id="UP000012179">
    <property type="component" value="Chromosome"/>
</dbReference>
<dbReference type="Gene3D" id="1.25.40.10">
    <property type="entry name" value="Tetratricopeptide repeat domain"/>
    <property type="match status" value="2"/>
</dbReference>
<dbReference type="SUPFAM" id="SSF81901">
    <property type="entry name" value="HCP-like"/>
    <property type="match status" value="1"/>
</dbReference>
<evidence type="ECO:0008006" key="3">
    <source>
        <dbReference type="Google" id="ProtNLM"/>
    </source>
</evidence>
<dbReference type="OrthoDB" id="5365194at2"/>
<sequence>MTKNKNIIIGLITGLTVFYFQVSVAAAGVTSSPIPINSPEAKRLLAPYEKLVRENPVEAERIKNLAIHQKFSRDFKKTDIQQFAAQSYRPEMTQLALIEYYKEEQRREKLEAAKPKPRQTDPYDKLSHEDKLAVSLAALRRYDIAHDTGNILWIHGEKANKELQEFLAPDGGWFNREAIAIRDAKGIGGDLDKRYRQKKEENMAELRNNPPEPDRANRWIISERNAIAGNPSKLGEAKNFYGTTRRGGVIDTTIANGGNDWCKSMEEKTGLPEYFKKPNQVMRCERVYVAYDVLPTLVLRDRPDISVVMDIQPNNKCPTVIPIKIQSSNKNDFRDENILGKVIAWAQTTVSTTCRYSTGIKLIGIVNNQIIYQGIAARANRWALSEIGGEESIFPAHINWSTTLNPITPTDELLRLGEQYAYGKGVPRDNKKAVELFHSAAEEGNSEAQYKLAVMLEQGHGISQDFQSAFDWYSKAAKQGHAGAKNNIGIMYEKGLGMPKNPKEAFTWYRMASWDGLGLGHYNLGNAYFKGTGVMKDVRSAFVYFRMAESLGVSEATEKLKEVETTLQGMPRPVPNL</sequence>
<dbReference type="AlphaFoldDB" id="A0A1W6SMC4"/>
<reference evidence="1 2" key="1">
    <citation type="journal article" date="2015" name="Int. J. Syst. Evol. Microbiol.">
        <title>Nitrosospira lacus sp. nov., a psychrotolerant, ammonia-oxidizing bacterium from sandy lake sediment.</title>
        <authorList>
            <person name="Urakawa H."/>
            <person name="Garcia J.C."/>
            <person name="Nielsen J.L."/>
            <person name="Le V.Q."/>
            <person name="Kozlowski J.A."/>
            <person name="Stein L.Y."/>
            <person name="Lim C.K."/>
            <person name="Pommerening-Roser A."/>
            <person name="Martens-Habbena W."/>
            <person name="Stahl D.A."/>
            <person name="Klotz M.G."/>
        </authorList>
    </citation>
    <scope>NUCLEOTIDE SEQUENCE [LARGE SCALE GENOMIC DNA]</scope>
    <source>
        <strain evidence="1 2">APG3</strain>
    </source>
</reference>
<gene>
    <name evidence="1" type="ORF">EBAPG3_003745</name>
</gene>